<dbReference type="OrthoDB" id="9815745at2"/>
<dbReference type="RefSeq" id="WP_075073051.1">
    <property type="nucleotide sequence ID" value="NZ_DF967972.1"/>
</dbReference>
<dbReference type="PROSITE" id="PS51379">
    <property type="entry name" value="4FE4S_FER_2"/>
    <property type="match status" value="1"/>
</dbReference>
<evidence type="ECO:0000313" key="3">
    <source>
        <dbReference type="Proteomes" id="UP000055060"/>
    </source>
</evidence>
<sequence>MGVNAPTVKEKAMLFGCDLCGIASIDRFQNMPPKSNPLAILPKAKSVIVVAKKFLNSTTESTSTIPYTIIRNWISREIDEITIQLAYFLEEANHLAIPTGAIEPCNYDSDLDKQTGFISLKNAAHQAGLGVIGKNTLLITPEYGNMVWLGAVITSADLEPDPILENNPCQGKCSICIDRCPVGALDGSLFIDQKKCKNFAFGEEDGGEWRIKCNKCRILCPSSRGYKLMAA</sequence>
<organism evidence="2">
    <name type="scientific">Longilinea arvoryzae</name>
    <dbReference type="NCBI Taxonomy" id="360412"/>
    <lineage>
        <taxon>Bacteria</taxon>
        <taxon>Bacillati</taxon>
        <taxon>Chloroflexota</taxon>
        <taxon>Anaerolineae</taxon>
        <taxon>Anaerolineales</taxon>
        <taxon>Anaerolineaceae</taxon>
        <taxon>Longilinea</taxon>
    </lineage>
</organism>
<dbReference type="STRING" id="360412.LARV_01486"/>
<dbReference type="PANTHER" id="PTHR42827">
    <property type="entry name" value="IRON-SULFUR CLUSTER-BINDING PROTEIN-RELATED"/>
    <property type="match status" value="1"/>
</dbReference>
<evidence type="ECO:0000259" key="1">
    <source>
        <dbReference type="PROSITE" id="PS51379"/>
    </source>
</evidence>
<dbReference type="Proteomes" id="UP000055060">
    <property type="component" value="Unassembled WGS sequence"/>
</dbReference>
<reference evidence="2" key="1">
    <citation type="submission" date="2015-07" db="EMBL/GenBank/DDBJ databases">
        <title>Draft Genome Sequences of Anaerolinea thermolimosa IMO-1, Bellilinea caldifistulae GOMI-1, Leptolinea tardivitalis YMTK-2, Levilinea saccharolytica KIBI-1,Longilinea arvoryzae KOME-1, Previously Described as Members of the Anaerolineaceae (Chloroflexi).</title>
        <authorList>
            <person name="Sekiguchi Y."/>
            <person name="Ohashi A."/>
            <person name="Matsuura N."/>
            <person name="Tourlousse M.D."/>
        </authorList>
    </citation>
    <scope>NUCLEOTIDE SEQUENCE [LARGE SCALE GENOMIC DNA]</scope>
    <source>
        <strain evidence="2">KOME-1</strain>
    </source>
</reference>
<accession>A0A0S7BGQ6</accession>
<dbReference type="AlphaFoldDB" id="A0A0S7BGQ6"/>
<dbReference type="SUPFAM" id="SSF54862">
    <property type="entry name" value="4Fe-4S ferredoxins"/>
    <property type="match status" value="1"/>
</dbReference>
<proteinExistence type="predicted"/>
<gene>
    <name evidence="2" type="ORF">LARV_01486</name>
</gene>
<dbReference type="EMBL" id="DF967972">
    <property type="protein sequence ID" value="GAP13731.1"/>
    <property type="molecule type" value="Genomic_DNA"/>
</dbReference>
<dbReference type="PANTHER" id="PTHR42827:SF1">
    <property type="entry name" value="IRON-SULFUR CLUSTER-BINDING PROTEIN"/>
    <property type="match status" value="1"/>
</dbReference>
<evidence type="ECO:0000313" key="2">
    <source>
        <dbReference type="EMBL" id="GAP13731.1"/>
    </source>
</evidence>
<keyword evidence="3" id="KW-1185">Reference proteome</keyword>
<feature type="domain" description="4Fe-4S ferredoxin-type" evidence="1">
    <location>
        <begin position="160"/>
        <end position="190"/>
    </location>
</feature>
<protein>
    <recommendedName>
        <fullName evidence="1">4Fe-4S ferredoxin-type domain-containing protein</fullName>
    </recommendedName>
</protein>
<name>A0A0S7BGQ6_9CHLR</name>
<dbReference type="InterPro" id="IPR017896">
    <property type="entry name" value="4Fe4S_Fe-S-bd"/>
</dbReference>